<proteinExistence type="predicted"/>
<dbReference type="STRING" id="454136.NIES2119_23400"/>
<dbReference type="EMBL" id="MRCE01000030">
    <property type="protein sequence ID" value="OKH33348.1"/>
    <property type="molecule type" value="Genomic_DNA"/>
</dbReference>
<evidence type="ECO:0000313" key="1">
    <source>
        <dbReference type="EMBL" id="OKH33348.1"/>
    </source>
</evidence>
<comment type="caution">
    <text evidence="1">The sequence shown here is derived from an EMBL/GenBank/DDBJ whole genome shotgun (WGS) entry which is preliminary data.</text>
</comment>
<dbReference type="RefSeq" id="WP_073595916.1">
    <property type="nucleotide sequence ID" value="NZ_MRCE01000030.1"/>
</dbReference>
<dbReference type="Proteomes" id="UP000185860">
    <property type="component" value="Unassembled WGS sequence"/>
</dbReference>
<reference evidence="1 2" key="1">
    <citation type="submission" date="2016-11" db="EMBL/GenBank/DDBJ databases">
        <title>Draft Genome Sequences of Nine Cyanobacterial Strains from Diverse Habitats.</title>
        <authorList>
            <person name="Zhu T."/>
            <person name="Hou S."/>
            <person name="Lu X."/>
            <person name="Hess W.R."/>
        </authorList>
    </citation>
    <scope>NUCLEOTIDE SEQUENCE [LARGE SCALE GENOMIC DNA]</scope>
    <source>
        <strain evidence="1 2">IAM M-71</strain>
    </source>
</reference>
<name>A0A1U7IA57_9CYAN</name>
<protein>
    <submittedName>
        <fullName evidence="1">Uncharacterized protein</fullName>
    </submittedName>
</protein>
<gene>
    <name evidence="1" type="ORF">NIES2119_23400</name>
</gene>
<sequence>MPKRLLQAVILTILIKILAVTSSPNFSGVTSARVSQASKTSITLLYRWLDSLSDRLTQEIDRIY</sequence>
<dbReference type="AlphaFoldDB" id="A0A1U7IA57"/>
<accession>A0A1U7IA57</accession>
<organism evidence="1 2">
    <name type="scientific">[Phormidium ambiguum] IAM M-71</name>
    <dbReference type="NCBI Taxonomy" id="454136"/>
    <lineage>
        <taxon>Bacteria</taxon>
        <taxon>Bacillati</taxon>
        <taxon>Cyanobacteriota</taxon>
        <taxon>Cyanophyceae</taxon>
        <taxon>Oscillatoriophycideae</taxon>
        <taxon>Aerosakkonematales</taxon>
        <taxon>Aerosakkonemataceae</taxon>
        <taxon>Floridanema</taxon>
    </lineage>
</organism>
<evidence type="ECO:0000313" key="2">
    <source>
        <dbReference type="Proteomes" id="UP000185860"/>
    </source>
</evidence>